<evidence type="ECO:0000313" key="1">
    <source>
        <dbReference type="EMBL" id="KAH3861089.1"/>
    </source>
</evidence>
<name>A0A9D4RAF7_DREPO</name>
<sequence>MTCKLAPTRMFTTKDVQASTNTDVRKRTCKLALTRCPQQITCKLALTRMSTTDDVQAGSVP</sequence>
<gene>
    <name evidence="1" type="ORF">DPMN_024017</name>
</gene>
<reference evidence="1" key="1">
    <citation type="journal article" date="2019" name="bioRxiv">
        <title>The Genome of the Zebra Mussel, Dreissena polymorpha: A Resource for Invasive Species Research.</title>
        <authorList>
            <person name="McCartney M.A."/>
            <person name="Auch B."/>
            <person name="Kono T."/>
            <person name="Mallez S."/>
            <person name="Zhang Y."/>
            <person name="Obille A."/>
            <person name="Becker A."/>
            <person name="Abrahante J.E."/>
            <person name="Garbe J."/>
            <person name="Badalamenti J.P."/>
            <person name="Herman A."/>
            <person name="Mangelson H."/>
            <person name="Liachko I."/>
            <person name="Sullivan S."/>
            <person name="Sone E.D."/>
            <person name="Koren S."/>
            <person name="Silverstein K.A.T."/>
            <person name="Beckman K.B."/>
            <person name="Gohl D.M."/>
        </authorList>
    </citation>
    <scope>NUCLEOTIDE SEQUENCE</scope>
    <source>
        <strain evidence="1">Duluth1</strain>
        <tissue evidence="1">Whole animal</tissue>
    </source>
</reference>
<dbReference type="Proteomes" id="UP000828390">
    <property type="component" value="Unassembled WGS sequence"/>
</dbReference>
<organism evidence="1 2">
    <name type="scientific">Dreissena polymorpha</name>
    <name type="common">Zebra mussel</name>
    <name type="synonym">Mytilus polymorpha</name>
    <dbReference type="NCBI Taxonomy" id="45954"/>
    <lineage>
        <taxon>Eukaryota</taxon>
        <taxon>Metazoa</taxon>
        <taxon>Spiralia</taxon>
        <taxon>Lophotrochozoa</taxon>
        <taxon>Mollusca</taxon>
        <taxon>Bivalvia</taxon>
        <taxon>Autobranchia</taxon>
        <taxon>Heteroconchia</taxon>
        <taxon>Euheterodonta</taxon>
        <taxon>Imparidentia</taxon>
        <taxon>Neoheterodontei</taxon>
        <taxon>Myida</taxon>
        <taxon>Dreissenoidea</taxon>
        <taxon>Dreissenidae</taxon>
        <taxon>Dreissena</taxon>
    </lineage>
</organism>
<dbReference type="EMBL" id="JAIWYP010000002">
    <property type="protein sequence ID" value="KAH3861089.1"/>
    <property type="molecule type" value="Genomic_DNA"/>
</dbReference>
<keyword evidence="2" id="KW-1185">Reference proteome</keyword>
<comment type="caution">
    <text evidence="1">The sequence shown here is derived from an EMBL/GenBank/DDBJ whole genome shotgun (WGS) entry which is preliminary data.</text>
</comment>
<reference evidence="1" key="2">
    <citation type="submission" date="2020-11" db="EMBL/GenBank/DDBJ databases">
        <authorList>
            <person name="McCartney M.A."/>
            <person name="Auch B."/>
            <person name="Kono T."/>
            <person name="Mallez S."/>
            <person name="Becker A."/>
            <person name="Gohl D.M."/>
            <person name="Silverstein K.A.T."/>
            <person name="Koren S."/>
            <person name="Bechman K.B."/>
            <person name="Herman A."/>
            <person name="Abrahante J.E."/>
            <person name="Garbe J."/>
        </authorList>
    </citation>
    <scope>NUCLEOTIDE SEQUENCE</scope>
    <source>
        <strain evidence="1">Duluth1</strain>
        <tissue evidence="1">Whole animal</tissue>
    </source>
</reference>
<accession>A0A9D4RAF7</accession>
<dbReference type="AlphaFoldDB" id="A0A9D4RAF7"/>
<proteinExistence type="predicted"/>
<evidence type="ECO:0000313" key="2">
    <source>
        <dbReference type="Proteomes" id="UP000828390"/>
    </source>
</evidence>
<protein>
    <submittedName>
        <fullName evidence="1">Uncharacterized protein</fullName>
    </submittedName>
</protein>